<feature type="coiled-coil region" evidence="1">
    <location>
        <begin position="51"/>
        <end position="85"/>
    </location>
</feature>
<gene>
    <name evidence="2" type="ORF">F6U93_01165</name>
</gene>
<dbReference type="RefSeq" id="WP_150936022.1">
    <property type="nucleotide sequence ID" value="NZ_WAAT01000004.1"/>
</dbReference>
<evidence type="ECO:0000313" key="2">
    <source>
        <dbReference type="EMBL" id="KAB1071365.1"/>
    </source>
</evidence>
<dbReference type="Proteomes" id="UP000441333">
    <property type="component" value="Unassembled WGS sequence"/>
</dbReference>
<dbReference type="EMBL" id="WAAT01000004">
    <property type="protein sequence ID" value="KAB1071365.1"/>
    <property type="molecule type" value="Genomic_DNA"/>
</dbReference>
<protein>
    <submittedName>
        <fullName evidence="2">Uncharacterized protein</fullName>
    </submittedName>
</protein>
<name>A0A6N6MQ47_9FLAO</name>
<evidence type="ECO:0000313" key="3">
    <source>
        <dbReference type="Proteomes" id="UP000441333"/>
    </source>
</evidence>
<reference evidence="2 3" key="1">
    <citation type="submission" date="2019-09" db="EMBL/GenBank/DDBJ databases">
        <authorList>
            <person name="Cao W.R."/>
        </authorList>
    </citation>
    <scope>NUCLEOTIDE SEQUENCE [LARGE SCALE GENOMIC DNA]</scope>
    <source>
        <strain evidence="2 3">B1N29</strain>
    </source>
</reference>
<proteinExistence type="predicted"/>
<accession>A0A6N6MQ47</accession>
<sequence>MSNVYKIILVLILILSIGHLLKSIFNDRALDKIETELKLVKQSLDSALFSNQKAKTEIEQLQAVISNYQLENETIQNEIDIVNLEHERAKVGTFKQRIVIDSLLKVKQERLITLKAKDSVFN</sequence>
<keyword evidence="1" id="KW-0175">Coiled coil</keyword>
<keyword evidence="3" id="KW-1185">Reference proteome</keyword>
<dbReference type="AlphaFoldDB" id="A0A6N6MQ47"/>
<organism evidence="2 3">
    <name type="scientific">Pseudotamlana haliotis</name>
    <dbReference type="NCBI Taxonomy" id="2614804"/>
    <lineage>
        <taxon>Bacteria</taxon>
        <taxon>Pseudomonadati</taxon>
        <taxon>Bacteroidota</taxon>
        <taxon>Flavobacteriia</taxon>
        <taxon>Flavobacteriales</taxon>
        <taxon>Flavobacteriaceae</taxon>
        <taxon>Pseudotamlana</taxon>
    </lineage>
</organism>
<evidence type="ECO:0000256" key="1">
    <source>
        <dbReference type="SAM" id="Coils"/>
    </source>
</evidence>
<comment type="caution">
    <text evidence="2">The sequence shown here is derived from an EMBL/GenBank/DDBJ whole genome shotgun (WGS) entry which is preliminary data.</text>
</comment>